<accession>A0A8X6SFF6</accession>
<name>A0A8X6SFF6_TRICX</name>
<evidence type="ECO:0000256" key="1">
    <source>
        <dbReference type="SAM" id="MobiDB-lite"/>
    </source>
</evidence>
<dbReference type="AlphaFoldDB" id="A0A8X6SFF6"/>
<evidence type="ECO:0000313" key="3">
    <source>
        <dbReference type="Proteomes" id="UP000887159"/>
    </source>
</evidence>
<organism evidence="2 3">
    <name type="scientific">Trichonephila clavipes</name>
    <name type="common">Golden silk orbweaver</name>
    <name type="synonym">Nephila clavipes</name>
    <dbReference type="NCBI Taxonomy" id="2585209"/>
    <lineage>
        <taxon>Eukaryota</taxon>
        <taxon>Metazoa</taxon>
        <taxon>Ecdysozoa</taxon>
        <taxon>Arthropoda</taxon>
        <taxon>Chelicerata</taxon>
        <taxon>Arachnida</taxon>
        <taxon>Araneae</taxon>
        <taxon>Araneomorphae</taxon>
        <taxon>Entelegynae</taxon>
        <taxon>Araneoidea</taxon>
        <taxon>Nephilidae</taxon>
        <taxon>Trichonephila</taxon>
    </lineage>
</organism>
<dbReference type="Proteomes" id="UP000887159">
    <property type="component" value="Unassembled WGS sequence"/>
</dbReference>
<reference evidence="2" key="1">
    <citation type="submission" date="2020-08" db="EMBL/GenBank/DDBJ databases">
        <title>Multicomponent nature underlies the extraordinary mechanical properties of spider dragline silk.</title>
        <authorList>
            <person name="Kono N."/>
            <person name="Nakamura H."/>
            <person name="Mori M."/>
            <person name="Yoshida Y."/>
            <person name="Ohtoshi R."/>
            <person name="Malay A.D."/>
            <person name="Moran D.A.P."/>
            <person name="Tomita M."/>
            <person name="Numata K."/>
            <person name="Arakawa K."/>
        </authorList>
    </citation>
    <scope>NUCLEOTIDE SEQUENCE</scope>
</reference>
<dbReference type="EMBL" id="BMAU01021313">
    <property type="protein sequence ID" value="GFY12266.1"/>
    <property type="molecule type" value="Genomic_DNA"/>
</dbReference>
<keyword evidence="3" id="KW-1185">Reference proteome</keyword>
<protein>
    <submittedName>
        <fullName evidence="2">Uncharacterized protein</fullName>
    </submittedName>
</protein>
<proteinExistence type="predicted"/>
<sequence length="127" mass="14491">MLKRSINIEALLLKFDKCKYYQLKLSGATAHESQGLLCPSHYTGPLGAEVHEQMSGSGGQSEARPSVFKSPSKLGTHLPTRQRNVYLYVLKFDSLSTVAYDERDLTYRDIATRIVRKPWTAMRIWNR</sequence>
<evidence type="ECO:0000313" key="2">
    <source>
        <dbReference type="EMBL" id="GFY12266.1"/>
    </source>
</evidence>
<comment type="caution">
    <text evidence="2">The sequence shown here is derived from an EMBL/GenBank/DDBJ whole genome shotgun (WGS) entry which is preliminary data.</text>
</comment>
<feature type="region of interest" description="Disordered" evidence="1">
    <location>
        <begin position="52"/>
        <end position="74"/>
    </location>
</feature>
<gene>
    <name evidence="2" type="primary">NCL1_15856</name>
    <name evidence="2" type="ORF">TNCV_283691</name>
</gene>